<dbReference type="InterPro" id="IPR029061">
    <property type="entry name" value="THDP-binding"/>
</dbReference>
<comment type="similarity">
    <text evidence="3">Belongs to the transketolase family.</text>
</comment>
<dbReference type="GO" id="GO:0046872">
    <property type="term" value="F:metal ion binding"/>
    <property type="evidence" value="ECO:0007669"/>
    <property type="project" value="UniProtKB-KW"/>
</dbReference>
<keyword evidence="6" id="KW-0479">Metal-binding</keyword>
<dbReference type="Pfam" id="PF00456">
    <property type="entry name" value="Transketolase_N"/>
    <property type="match status" value="1"/>
</dbReference>
<dbReference type="GO" id="GO:0006098">
    <property type="term" value="P:pentose-phosphate shunt"/>
    <property type="evidence" value="ECO:0007669"/>
    <property type="project" value="TreeGrafter"/>
</dbReference>
<dbReference type="Gene3D" id="3.40.50.970">
    <property type="match status" value="2"/>
</dbReference>
<dbReference type="InterPro" id="IPR009014">
    <property type="entry name" value="Transketo_C/PFOR_II"/>
</dbReference>
<dbReference type="EC" id="2.2.1.1" evidence="4"/>
<evidence type="ECO:0000256" key="3">
    <source>
        <dbReference type="ARBA" id="ARBA00007131"/>
    </source>
</evidence>
<evidence type="ECO:0000256" key="8">
    <source>
        <dbReference type="ARBA" id="ARBA00023052"/>
    </source>
</evidence>
<evidence type="ECO:0000256" key="7">
    <source>
        <dbReference type="ARBA" id="ARBA00022842"/>
    </source>
</evidence>
<sequence length="487" mass="53029">HLELNKLIVLWDDNDITIDGNVSLADSTDQIARFKAYGWNTVSIDGHDAKQIETALKQAQKSDKPTFIACKTIAGFGSPARAGKAKAHGGPYGAEEAKAIRETLGWTEEPFEIPEDIIDDWRLAGLRSTKKRVDWESALQNMDAELLAQFNRRISGDLPPAFEEAIVALKHKFAEEKPAIATRKASQLVLEAINPTLPETIGGSADLAGSNLTKTEGFEDFLSENPSGRFVNYGVREHAMAAIMNGMALHKGLIPYSGGFFIFSDYCRPAIRLAALMEIRLIHVMTHDSIGVGEDGPTHQPVEHMASFRAMPNINVFRPADATETAECWQLAINERKTPSILALTRQSTACLRGEFVSDNLSARGAYKVFGDNSADALIYASGSEVEIALEAAKILEDEDISTRVISVPCMELFSQQDQSYIDEIRGSPKARVAAEAGVRQGWDHLLGDHGQFVGMKSFGASAPAADLFNHFAINASAIVSAVKNQL</sequence>
<dbReference type="InterPro" id="IPR005475">
    <property type="entry name" value="Transketolase-like_Pyr-bd"/>
</dbReference>
<evidence type="ECO:0000313" key="11">
    <source>
        <dbReference type="EMBL" id="VAW20578.1"/>
    </source>
</evidence>
<keyword evidence="7" id="KW-0460">Magnesium</keyword>
<dbReference type="PROSITE" id="PS00802">
    <property type="entry name" value="TRANSKETOLASE_2"/>
    <property type="match status" value="1"/>
</dbReference>
<name>A0A3B0TRK2_9ZZZZ</name>
<dbReference type="SUPFAM" id="SSF52922">
    <property type="entry name" value="TK C-terminal domain-like"/>
    <property type="match status" value="1"/>
</dbReference>
<dbReference type="InterPro" id="IPR005474">
    <property type="entry name" value="Transketolase_N"/>
</dbReference>
<comment type="cofactor">
    <cofactor evidence="1">
        <name>Mg(2+)</name>
        <dbReference type="ChEBI" id="CHEBI:18420"/>
    </cofactor>
</comment>
<reference evidence="11" key="1">
    <citation type="submission" date="2018-06" db="EMBL/GenBank/DDBJ databases">
        <authorList>
            <person name="Zhirakovskaya E."/>
        </authorList>
    </citation>
    <scope>NUCLEOTIDE SEQUENCE</scope>
</reference>
<evidence type="ECO:0000259" key="10">
    <source>
        <dbReference type="SMART" id="SM00861"/>
    </source>
</evidence>
<dbReference type="Pfam" id="PF02779">
    <property type="entry name" value="Transket_pyr"/>
    <property type="match status" value="1"/>
</dbReference>
<keyword evidence="5 11" id="KW-0808">Transferase</keyword>
<evidence type="ECO:0000256" key="4">
    <source>
        <dbReference type="ARBA" id="ARBA00013152"/>
    </source>
</evidence>
<accession>A0A3B0TRK2</accession>
<dbReference type="EMBL" id="UOEQ01000286">
    <property type="protein sequence ID" value="VAW20578.1"/>
    <property type="molecule type" value="Genomic_DNA"/>
</dbReference>
<dbReference type="PANTHER" id="PTHR43522">
    <property type="entry name" value="TRANSKETOLASE"/>
    <property type="match status" value="1"/>
</dbReference>
<dbReference type="InterPro" id="IPR033247">
    <property type="entry name" value="Transketolase_fam"/>
</dbReference>
<protein>
    <recommendedName>
        <fullName evidence="4">transketolase</fullName>
        <ecNumber evidence="4">2.2.1.1</ecNumber>
    </recommendedName>
</protein>
<evidence type="ECO:0000256" key="5">
    <source>
        <dbReference type="ARBA" id="ARBA00022679"/>
    </source>
</evidence>
<evidence type="ECO:0000256" key="9">
    <source>
        <dbReference type="ARBA" id="ARBA00049473"/>
    </source>
</evidence>
<dbReference type="InterPro" id="IPR020826">
    <property type="entry name" value="Transketolase_BS"/>
</dbReference>
<dbReference type="PANTHER" id="PTHR43522:SF2">
    <property type="entry name" value="TRANSKETOLASE 1-RELATED"/>
    <property type="match status" value="1"/>
</dbReference>
<dbReference type="SMART" id="SM00861">
    <property type="entry name" value="Transket_pyr"/>
    <property type="match status" value="1"/>
</dbReference>
<evidence type="ECO:0000256" key="2">
    <source>
        <dbReference type="ARBA" id="ARBA00001964"/>
    </source>
</evidence>
<dbReference type="GO" id="GO:0004802">
    <property type="term" value="F:transketolase activity"/>
    <property type="evidence" value="ECO:0007669"/>
    <property type="project" value="UniProtKB-EC"/>
</dbReference>
<proteinExistence type="inferred from homology"/>
<dbReference type="Pfam" id="PF22613">
    <property type="entry name" value="Transketolase_C_1"/>
    <property type="match status" value="1"/>
</dbReference>
<dbReference type="InterPro" id="IPR055152">
    <property type="entry name" value="Transketolase-like_C_2"/>
</dbReference>
<comment type="cofactor">
    <cofactor evidence="2">
        <name>thiamine diphosphate</name>
        <dbReference type="ChEBI" id="CHEBI:58937"/>
    </cofactor>
</comment>
<organism evidence="11">
    <name type="scientific">hydrothermal vent metagenome</name>
    <dbReference type="NCBI Taxonomy" id="652676"/>
    <lineage>
        <taxon>unclassified sequences</taxon>
        <taxon>metagenomes</taxon>
        <taxon>ecological metagenomes</taxon>
    </lineage>
</organism>
<dbReference type="CDD" id="cd07033">
    <property type="entry name" value="TPP_PYR_DXS_TK_like"/>
    <property type="match status" value="1"/>
</dbReference>
<evidence type="ECO:0000256" key="6">
    <source>
        <dbReference type="ARBA" id="ARBA00022723"/>
    </source>
</evidence>
<dbReference type="AlphaFoldDB" id="A0A3B0TRK2"/>
<feature type="domain" description="Transketolase-like pyrimidine-binding" evidence="10">
    <location>
        <begin position="180"/>
        <end position="351"/>
    </location>
</feature>
<dbReference type="FunFam" id="3.40.50.970:FF:000003">
    <property type="entry name" value="Transketolase"/>
    <property type="match status" value="1"/>
</dbReference>
<comment type="catalytic activity">
    <reaction evidence="9">
        <text>D-sedoheptulose 7-phosphate + D-glyceraldehyde 3-phosphate = aldehydo-D-ribose 5-phosphate + D-xylulose 5-phosphate</text>
        <dbReference type="Rhea" id="RHEA:10508"/>
        <dbReference type="ChEBI" id="CHEBI:57483"/>
        <dbReference type="ChEBI" id="CHEBI:57737"/>
        <dbReference type="ChEBI" id="CHEBI:58273"/>
        <dbReference type="ChEBI" id="CHEBI:59776"/>
        <dbReference type="EC" id="2.2.1.1"/>
    </reaction>
</comment>
<dbReference type="GO" id="GO:0005829">
    <property type="term" value="C:cytosol"/>
    <property type="evidence" value="ECO:0007669"/>
    <property type="project" value="TreeGrafter"/>
</dbReference>
<dbReference type="SUPFAM" id="SSF52518">
    <property type="entry name" value="Thiamin diphosphate-binding fold (THDP-binding)"/>
    <property type="match status" value="2"/>
</dbReference>
<dbReference type="Gene3D" id="3.40.50.920">
    <property type="match status" value="1"/>
</dbReference>
<gene>
    <name evidence="11" type="ORF">MNBD_ALPHA11-1813</name>
</gene>
<feature type="non-terminal residue" evidence="11">
    <location>
        <position position="1"/>
    </location>
</feature>
<keyword evidence="8" id="KW-0786">Thiamine pyrophosphate</keyword>
<evidence type="ECO:0000256" key="1">
    <source>
        <dbReference type="ARBA" id="ARBA00001946"/>
    </source>
</evidence>